<name>A0A5D0GNH3_9FLAO</name>
<reference evidence="2 3" key="1">
    <citation type="submission" date="2019-08" db="EMBL/GenBank/DDBJ databases">
        <title>Formosa sediminis sp. nov., isolated from marine sediment.</title>
        <authorList>
            <person name="Cao W.R."/>
        </authorList>
    </citation>
    <scope>NUCLEOTIDE SEQUENCE [LARGE SCALE GENOMIC DNA]</scope>
    <source>
        <strain evidence="2 3">1494</strain>
    </source>
</reference>
<protein>
    <submittedName>
        <fullName evidence="2">Uncharacterized protein</fullName>
    </submittedName>
</protein>
<keyword evidence="1" id="KW-0472">Membrane</keyword>
<keyword evidence="1" id="KW-0812">Transmembrane</keyword>
<evidence type="ECO:0000256" key="1">
    <source>
        <dbReference type="SAM" id="Phobius"/>
    </source>
</evidence>
<gene>
    <name evidence="2" type="ORF">FVF61_00060</name>
</gene>
<comment type="caution">
    <text evidence="2">The sequence shown here is derived from an EMBL/GenBank/DDBJ whole genome shotgun (WGS) entry which is preliminary data.</text>
</comment>
<organism evidence="2 3">
    <name type="scientific">Formosa maritima</name>
    <dbReference type="NCBI Taxonomy" id="2592046"/>
    <lineage>
        <taxon>Bacteria</taxon>
        <taxon>Pseudomonadati</taxon>
        <taxon>Bacteroidota</taxon>
        <taxon>Flavobacteriia</taxon>
        <taxon>Flavobacteriales</taxon>
        <taxon>Flavobacteriaceae</taxon>
        <taxon>Formosa</taxon>
    </lineage>
</organism>
<feature type="transmembrane region" description="Helical" evidence="1">
    <location>
        <begin position="92"/>
        <end position="116"/>
    </location>
</feature>
<keyword evidence="3" id="KW-1185">Reference proteome</keyword>
<feature type="transmembrane region" description="Helical" evidence="1">
    <location>
        <begin position="60"/>
        <end position="80"/>
    </location>
</feature>
<dbReference type="Proteomes" id="UP000324550">
    <property type="component" value="Unassembled WGS sequence"/>
</dbReference>
<dbReference type="AlphaFoldDB" id="A0A5D0GNH3"/>
<sequence>MSKAGLHAPVIPLFDIVGNGVKTSPSQIGATCVNNGVVDGFTIISIVTTMPHCPVSGVKVYVVVAVLSIAGLQIPVTPLLEVVGNAVKGSPLQIGATCVNIGVILGFTTICIVSTVPHCPTSGVKV</sequence>
<proteinExistence type="predicted"/>
<evidence type="ECO:0000313" key="3">
    <source>
        <dbReference type="Proteomes" id="UP000324550"/>
    </source>
</evidence>
<dbReference type="EMBL" id="VSFC01000001">
    <property type="protein sequence ID" value="TYA60446.1"/>
    <property type="molecule type" value="Genomic_DNA"/>
</dbReference>
<keyword evidence="1" id="KW-1133">Transmembrane helix</keyword>
<evidence type="ECO:0000313" key="2">
    <source>
        <dbReference type="EMBL" id="TYA60446.1"/>
    </source>
</evidence>
<accession>A0A5D0GNH3</accession>